<accession>A0A0E9NKM5</accession>
<dbReference type="Proteomes" id="UP000033140">
    <property type="component" value="Unassembled WGS sequence"/>
</dbReference>
<gene>
    <name evidence="7" type="ORF">G7K_4543-t1</name>
</gene>
<reference evidence="7 8" key="2">
    <citation type="journal article" date="2014" name="J. Gen. Appl. Microbiol.">
        <title>The early diverging ascomycetous budding yeast Saitoella complicata has three histone deacetylases belonging to the Clr6, Hos2, and Rpd3 lineages.</title>
        <authorList>
            <person name="Nishida H."/>
            <person name="Matsumoto T."/>
            <person name="Kondo S."/>
            <person name="Hamamoto M."/>
            <person name="Yoshikawa H."/>
        </authorList>
    </citation>
    <scope>NUCLEOTIDE SEQUENCE [LARGE SCALE GENOMIC DNA]</scope>
    <source>
        <strain evidence="7 8">NRRL Y-17804</strain>
    </source>
</reference>
<dbReference type="InterPro" id="IPR007719">
    <property type="entry name" value="PCS_N"/>
</dbReference>
<dbReference type="InterPro" id="IPR038765">
    <property type="entry name" value="Papain-like_cys_pep_sf"/>
</dbReference>
<dbReference type="GO" id="GO:0098849">
    <property type="term" value="P:cellular detoxification of cadmium ion"/>
    <property type="evidence" value="ECO:0007669"/>
    <property type="project" value="TreeGrafter"/>
</dbReference>
<dbReference type="PROSITE" id="PS51443">
    <property type="entry name" value="PCS"/>
    <property type="match status" value="1"/>
</dbReference>
<keyword evidence="8" id="KW-1185">Reference proteome</keyword>
<evidence type="ECO:0000313" key="8">
    <source>
        <dbReference type="Proteomes" id="UP000033140"/>
    </source>
</evidence>
<name>A0A0E9NKM5_SAICN</name>
<reference evidence="7 8" key="1">
    <citation type="journal article" date="2011" name="J. Gen. Appl. Microbiol.">
        <title>Draft genome sequencing of the enigmatic yeast Saitoella complicata.</title>
        <authorList>
            <person name="Nishida H."/>
            <person name="Hamamoto M."/>
            <person name="Sugiyama J."/>
        </authorList>
    </citation>
    <scope>NUCLEOTIDE SEQUENCE [LARGE SCALE GENOMIC DNA]</scope>
    <source>
        <strain evidence="7 8">NRRL Y-17804</strain>
    </source>
</reference>
<keyword evidence="2" id="KW-0104">Cadmium</keyword>
<dbReference type="Gene3D" id="3.90.70.30">
    <property type="entry name" value="Phytochelatin synthase, N-terminal domain"/>
    <property type="match status" value="1"/>
</dbReference>
<dbReference type="SUPFAM" id="SSF54001">
    <property type="entry name" value="Cysteine proteinases"/>
    <property type="match status" value="1"/>
</dbReference>
<dbReference type="FunFam" id="3.90.70.30:FF:000001">
    <property type="entry name" value="Glutathione gamma-glutamylcysteinyltransferase 1"/>
    <property type="match status" value="1"/>
</dbReference>
<evidence type="ECO:0000259" key="6">
    <source>
        <dbReference type="PROSITE" id="PS51443"/>
    </source>
</evidence>
<feature type="region of interest" description="Disordered" evidence="5">
    <location>
        <begin position="17"/>
        <end position="37"/>
    </location>
</feature>
<feature type="domain" description="Peptidase C83" evidence="6">
    <location>
        <begin position="110"/>
        <end position="329"/>
    </location>
</feature>
<keyword evidence="3" id="KW-0808">Transferase</keyword>
<dbReference type="GO" id="GO:0046938">
    <property type="term" value="P:phytochelatin biosynthetic process"/>
    <property type="evidence" value="ECO:0007669"/>
    <property type="project" value="InterPro"/>
</dbReference>
<evidence type="ECO:0000256" key="5">
    <source>
        <dbReference type="SAM" id="MobiDB-lite"/>
    </source>
</evidence>
<comment type="caution">
    <text evidence="7">The sequence shown here is derived from an EMBL/GenBank/DDBJ whole genome shotgun (WGS) entry which is preliminary data.</text>
</comment>
<feature type="compositionally biased region" description="Polar residues" evidence="5">
    <location>
        <begin position="20"/>
        <end position="29"/>
    </location>
</feature>
<dbReference type="InterPro" id="IPR038156">
    <property type="entry name" value="PCS_N_sf"/>
</dbReference>
<evidence type="ECO:0000256" key="2">
    <source>
        <dbReference type="ARBA" id="ARBA00022539"/>
    </source>
</evidence>
<sequence>MRLSSIARGCAIRRYPPSSELYSNSNSPPKTKHYSRNRHPLRFLGQKAGLASNTVVRRLASIHPSGLSRLLRPSSTSLTALPRARNLHSSPAISAAALVLTPHKMPAPAPPSSSFYKRSLPASCIPFDSPDGKKFFAKALVEGTMESYFPLAQQFLTQNEPAYCGIGTLCMILNALNVDPGRQWKGPWRWYEQEMLDCCRPLADIKESGITLAEFACLAKCNSLHERTHYATSTSLEQFRRDIELASTTPSVHMAISYSRKALSQTGTGHFSPIGGYSRKDDMVLVLDVARFKYPCYWVSVELLWKALAEVDPVSGVSRGYSILSPNSLKEASSGALVTLNFNKSTWSRFVRHMPKTSDVHDLLYYVKSSGVIPVSERAVQQGQDAIAYAEEWRRLRTVCKKSPVYETIQESGDDQSTALTTLFIRALQRYRGEPALIQEKGMESVVDFLVSQMRNLEKCCKDEEAEGGSKRRSITDNHSKWLLHDSGQTLSSTATGLPLSTPPFSTLCSWVSPVPSSLTPSHQSGENWDTQIIFPFLWDTLVRWPGASPNSVC</sequence>
<organism evidence="7 8">
    <name type="scientific">Saitoella complicata (strain BCRC 22490 / CBS 7301 / JCM 7358 / NBRC 10748 / NRRL Y-17804)</name>
    <dbReference type="NCBI Taxonomy" id="698492"/>
    <lineage>
        <taxon>Eukaryota</taxon>
        <taxon>Fungi</taxon>
        <taxon>Dikarya</taxon>
        <taxon>Ascomycota</taxon>
        <taxon>Taphrinomycotina</taxon>
        <taxon>Taphrinomycotina incertae sedis</taxon>
        <taxon>Saitoella</taxon>
    </lineage>
</organism>
<dbReference type="Pfam" id="PF05023">
    <property type="entry name" value="Phytochelatin"/>
    <property type="match status" value="1"/>
</dbReference>
<dbReference type="EC" id="2.3.2.15" evidence="1"/>
<evidence type="ECO:0000256" key="4">
    <source>
        <dbReference type="ARBA" id="ARBA00022723"/>
    </source>
</evidence>
<evidence type="ECO:0000256" key="3">
    <source>
        <dbReference type="ARBA" id="ARBA00022679"/>
    </source>
</evidence>
<dbReference type="PANTHER" id="PTHR33447">
    <property type="entry name" value="GLUTATHIONE GAMMA-GLUTAMYLCYSTEINYLTRANSFERASE"/>
    <property type="match status" value="1"/>
</dbReference>
<proteinExistence type="predicted"/>
<dbReference type="GO" id="GO:0046872">
    <property type="term" value="F:metal ion binding"/>
    <property type="evidence" value="ECO:0007669"/>
    <property type="project" value="UniProtKB-KW"/>
</dbReference>
<protein>
    <recommendedName>
        <fullName evidence="1">glutathione gamma-glutamylcysteinyltransferase</fullName>
        <ecNumber evidence="1">2.3.2.15</ecNumber>
    </recommendedName>
</protein>
<dbReference type="GO" id="GO:0016756">
    <property type="term" value="F:glutathione gamma-glutamylcysteinyltransferase activity"/>
    <property type="evidence" value="ECO:0007669"/>
    <property type="project" value="UniProtKB-EC"/>
</dbReference>
<evidence type="ECO:0000256" key="1">
    <source>
        <dbReference type="ARBA" id="ARBA00012468"/>
    </source>
</evidence>
<reference evidence="7 8" key="3">
    <citation type="journal article" date="2015" name="Genome Announc.">
        <title>Draft Genome Sequence of the Archiascomycetous Yeast Saitoella complicata.</title>
        <authorList>
            <person name="Yamauchi K."/>
            <person name="Kondo S."/>
            <person name="Hamamoto M."/>
            <person name="Takahashi Y."/>
            <person name="Ogura Y."/>
            <person name="Hayashi T."/>
            <person name="Nishida H."/>
        </authorList>
    </citation>
    <scope>NUCLEOTIDE SEQUENCE [LARGE SCALE GENOMIC DNA]</scope>
    <source>
        <strain evidence="7 8">NRRL Y-17804</strain>
    </source>
</reference>
<dbReference type="InterPro" id="IPR040409">
    <property type="entry name" value="PCS-like"/>
</dbReference>
<evidence type="ECO:0000313" key="7">
    <source>
        <dbReference type="EMBL" id="GAO50417.1"/>
    </source>
</evidence>
<dbReference type="GO" id="GO:0010273">
    <property type="term" value="P:detoxification of copper ion"/>
    <property type="evidence" value="ECO:0007669"/>
    <property type="project" value="TreeGrafter"/>
</dbReference>
<dbReference type="PANTHER" id="PTHR33447:SF2">
    <property type="entry name" value="GLUTATHIONE GAMMA-GLUTAMYLCYSTEINYLTRANSFERASE"/>
    <property type="match status" value="1"/>
</dbReference>
<dbReference type="AlphaFoldDB" id="A0A0E9NKM5"/>
<keyword evidence="4" id="KW-0479">Metal-binding</keyword>
<dbReference type="EMBL" id="BACD03000032">
    <property type="protein sequence ID" value="GAO50417.1"/>
    <property type="molecule type" value="Genomic_DNA"/>
</dbReference>